<feature type="domain" description="DUF1835" evidence="1">
    <location>
        <begin position="4"/>
        <end position="123"/>
    </location>
</feature>
<keyword evidence="4" id="KW-1185">Reference proteome</keyword>
<name>A0A7D6V6N8_9NOCA</name>
<organism evidence="3 4">
    <name type="scientific">Nocardia huaxiensis</name>
    <dbReference type="NCBI Taxonomy" id="2755382"/>
    <lineage>
        <taxon>Bacteria</taxon>
        <taxon>Bacillati</taxon>
        <taxon>Actinomycetota</taxon>
        <taxon>Actinomycetes</taxon>
        <taxon>Mycobacteriales</taxon>
        <taxon>Nocardiaceae</taxon>
        <taxon>Nocardia</taxon>
    </lineage>
</organism>
<dbReference type="Proteomes" id="UP000515512">
    <property type="component" value="Chromosome"/>
</dbReference>
<protein>
    <submittedName>
        <fullName evidence="3">DUF1835 domain-containing protein</fullName>
    </submittedName>
</protein>
<dbReference type="InterPro" id="IPR022123">
    <property type="entry name" value="DUF3658"/>
</dbReference>
<dbReference type="RefSeq" id="WP_181580118.1">
    <property type="nucleotide sequence ID" value="NZ_CP059399.1"/>
</dbReference>
<sequence>MGSLHLVGGPTAAKSLYRALDGSPGRAADSVVWFPDALGIGPLAPNGPTVRAEWWQWWDEMTTAYFDADPEPPETYSRQLAAFWDRVDSADRLVAWYGRDNADESAFFHALCDRLGDRPLDVVALPGAIGAREPGELARQLDAARPVTATERSAVHRTWKRLEQENLTFRIVRDGALVSAPADHYDRALLEAAGADWTVIVRIVAPVMAAMSVADVPLIWRVQTLVESGAMVADGNPWLARQTKVKLAQRD</sequence>
<dbReference type="InterPro" id="IPR014973">
    <property type="entry name" value="DUF1835"/>
</dbReference>
<accession>A0A7D6V6N8</accession>
<evidence type="ECO:0000259" key="1">
    <source>
        <dbReference type="Pfam" id="PF08874"/>
    </source>
</evidence>
<dbReference type="KEGG" id="nhu:H0264_26775"/>
<evidence type="ECO:0000313" key="3">
    <source>
        <dbReference type="EMBL" id="QLY28912.1"/>
    </source>
</evidence>
<dbReference type="AlphaFoldDB" id="A0A7D6V6N8"/>
<proteinExistence type="predicted"/>
<dbReference type="EMBL" id="CP059399">
    <property type="protein sequence ID" value="QLY28912.1"/>
    <property type="molecule type" value="Genomic_DNA"/>
</dbReference>
<evidence type="ECO:0000313" key="4">
    <source>
        <dbReference type="Proteomes" id="UP000515512"/>
    </source>
</evidence>
<dbReference type="Pfam" id="PF08874">
    <property type="entry name" value="DUF1835"/>
    <property type="match status" value="1"/>
</dbReference>
<evidence type="ECO:0000259" key="2">
    <source>
        <dbReference type="Pfam" id="PF12395"/>
    </source>
</evidence>
<feature type="domain" description="DUF3658" evidence="2">
    <location>
        <begin position="141"/>
        <end position="237"/>
    </location>
</feature>
<reference evidence="3 4" key="1">
    <citation type="submission" date="2020-07" db="EMBL/GenBank/DDBJ databases">
        <authorList>
            <person name="Zhuang K."/>
            <person name="Ran Y."/>
        </authorList>
    </citation>
    <scope>NUCLEOTIDE SEQUENCE [LARGE SCALE GENOMIC DNA]</scope>
    <source>
        <strain evidence="3 4">WCH-YHL-001</strain>
    </source>
</reference>
<gene>
    <name evidence="3" type="ORF">H0264_26775</name>
</gene>
<dbReference type="Pfam" id="PF12395">
    <property type="entry name" value="DUF3658"/>
    <property type="match status" value="1"/>
</dbReference>